<dbReference type="Proteomes" id="UP000828390">
    <property type="component" value="Unassembled WGS sequence"/>
</dbReference>
<sequence length="84" mass="9729">MLFALSIFEEDLHSMFECNQLLPVLTTHLYDSVGLSCPDKHLMYVFHLDTICVSQFNITGQGEMLMIGITRHIQFLTRKAYITF</sequence>
<name>A0A9D4GAT4_DREPO</name>
<gene>
    <name evidence="1" type="ORF">DPMN_140062</name>
</gene>
<organism evidence="1 2">
    <name type="scientific">Dreissena polymorpha</name>
    <name type="common">Zebra mussel</name>
    <name type="synonym">Mytilus polymorpha</name>
    <dbReference type="NCBI Taxonomy" id="45954"/>
    <lineage>
        <taxon>Eukaryota</taxon>
        <taxon>Metazoa</taxon>
        <taxon>Spiralia</taxon>
        <taxon>Lophotrochozoa</taxon>
        <taxon>Mollusca</taxon>
        <taxon>Bivalvia</taxon>
        <taxon>Autobranchia</taxon>
        <taxon>Heteroconchia</taxon>
        <taxon>Euheterodonta</taxon>
        <taxon>Imparidentia</taxon>
        <taxon>Neoheterodontei</taxon>
        <taxon>Myida</taxon>
        <taxon>Dreissenoidea</taxon>
        <taxon>Dreissenidae</taxon>
        <taxon>Dreissena</taxon>
    </lineage>
</organism>
<evidence type="ECO:0000313" key="2">
    <source>
        <dbReference type="Proteomes" id="UP000828390"/>
    </source>
</evidence>
<reference evidence="1" key="1">
    <citation type="journal article" date="2019" name="bioRxiv">
        <title>The Genome of the Zebra Mussel, Dreissena polymorpha: A Resource for Invasive Species Research.</title>
        <authorList>
            <person name="McCartney M.A."/>
            <person name="Auch B."/>
            <person name="Kono T."/>
            <person name="Mallez S."/>
            <person name="Zhang Y."/>
            <person name="Obille A."/>
            <person name="Becker A."/>
            <person name="Abrahante J.E."/>
            <person name="Garbe J."/>
            <person name="Badalamenti J.P."/>
            <person name="Herman A."/>
            <person name="Mangelson H."/>
            <person name="Liachko I."/>
            <person name="Sullivan S."/>
            <person name="Sone E.D."/>
            <person name="Koren S."/>
            <person name="Silverstein K.A.T."/>
            <person name="Beckman K.B."/>
            <person name="Gohl D.M."/>
        </authorList>
    </citation>
    <scope>NUCLEOTIDE SEQUENCE</scope>
    <source>
        <strain evidence="1">Duluth1</strain>
        <tissue evidence="1">Whole animal</tissue>
    </source>
</reference>
<evidence type="ECO:0000313" key="1">
    <source>
        <dbReference type="EMBL" id="KAH3811650.1"/>
    </source>
</evidence>
<comment type="caution">
    <text evidence="1">The sequence shown here is derived from an EMBL/GenBank/DDBJ whole genome shotgun (WGS) entry which is preliminary data.</text>
</comment>
<proteinExistence type="predicted"/>
<dbReference type="AlphaFoldDB" id="A0A9D4GAT4"/>
<keyword evidence="2" id="KW-1185">Reference proteome</keyword>
<dbReference type="EMBL" id="JAIWYP010000006">
    <property type="protein sequence ID" value="KAH3811650.1"/>
    <property type="molecule type" value="Genomic_DNA"/>
</dbReference>
<protein>
    <submittedName>
        <fullName evidence="1">Uncharacterized protein</fullName>
    </submittedName>
</protein>
<reference evidence="1" key="2">
    <citation type="submission" date="2020-11" db="EMBL/GenBank/DDBJ databases">
        <authorList>
            <person name="McCartney M.A."/>
            <person name="Auch B."/>
            <person name="Kono T."/>
            <person name="Mallez S."/>
            <person name="Becker A."/>
            <person name="Gohl D.M."/>
            <person name="Silverstein K.A.T."/>
            <person name="Koren S."/>
            <person name="Bechman K.B."/>
            <person name="Herman A."/>
            <person name="Abrahante J.E."/>
            <person name="Garbe J."/>
        </authorList>
    </citation>
    <scope>NUCLEOTIDE SEQUENCE</scope>
    <source>
        <strain evidence="1">Duluth1</strain>
        <tissue evidence="1">Whole animal</tissue>
    </source>
</reference>
<accession>A0A9D4GAT4</accession>